<dbReference type="InterPro" id="IPR016024">
    <property type="entry name" value="ARM-type_fold"/>
</dbReference>
<keyword evidence="2" id="KW-1185">Reference proteome</keyword>
<comment type="caution">
    <text evidence="1">The sequence shown here is derived from an EMBL/GenBank/DDBJ whole genome shotgun (WGS) entry which is preliminary data.</text>
</comment>
<dbReference type="OrthoDB" id="419503at2759"/>
<dbReference type="SUPFAM" id="SSF48371">
    <property type="entry name" value="ARM repeat"/>
    <property type="match status" value="1"/>
</dbReference>
<sequence length="457" mass="47650">MRLRCGSPTPTLEIRIGGATRRYSTIALSLHVAASSNQSGERYWCHFGSREWAAVWLAGAMAHVAPMPYSAGSESWLASSSAGLAVPWWQPITTARNMDSGIDVGFNNRPASNPTPVEVVTPILMLATAYGWLQPVSTEASDQGYYGGLCGSASTKAAAFTCTWAQATGVQKSPRRHMAQGYAGDSLIGYKGHFGCQALTANLGLFGNQLSVSLPGEEASHARPVRVRLGRRKVGAILGATRLCSARLLVSDRSSDFPGAKNRDLHVSRPEPCSGYGSCQSELIIVSPIPALRLVSTTTLLGQDCGQTFQAMDPALDRAAAVHAVAFALSGAQEAPAGWATPLARSLGDAAVWVRQAACEGAVMLAEELKPSAFATEGFLLLLQALGALFPREPQPDLLEKAALAAAAIAQELSSDEAASILSSVAPALFEALTKVSRGTLTAAASAAAATDVGSEP</sequence>
<evidence type="ECO:0000313" key="1">
    <source>
        <dbReference type="EMBL" id="OLQ10640.1"/>
    </source>
</evidence>
<protein>
    <submittedName>
        <fullName evidence="1">Uncharacterized protein</fullName>
    </submittedName>
</protein>
<dbReference type="Proteomes" id="UP000186817">
    <property type="component" value="Unassembled WGS sequence"/>
</dbReference>
<accession>A0A1Q9ETA0</accession>
<dbReference type="AlphaFoldDB" id="A0A1Q9ETA0"/>
<gene>
    <name evidence="1" type="ORF">AK812_SmicGene5635</name>
</gene>
<name>A0A1Q9ETA0_SYMMI</name>
<organism evidence="1 2">
    <name type="scientific">Symbiodinium microadriaticum</name>
    <name type="common">Dinoflagellate</name>
    <name type="synonym">Zooxanthella microadriatica</name>
    <dbReference type="NCBI Taxonomy" id="2951"/>
    <lineage>
        <taxon>Eukaryota</taxon>
        <taxon>Sar</taxon>
        <taxon>Alveolata</taxon>
        <taxon>Dinophyceae</taxon>
        <taxon>Suessiales</taxon>
        <taxon>Symbiodiniaceae</taxon>
        <taxon>Symbiodinium</taxon>
    </lineage>
</organism>
<reference evidence="1 2" key="1">
    <citation type="submission" date="2016-02" db="EMBL/GenBank/DDBJ databases">
        <title>Genome analysis of coral dinoflagellate symbionts highlights evolutionary adaptations to a symbiotic lifestyle.</title>
        <authorList>
            <person name="Aranda M."/>
            <person name="Li Y."/>
            <person name="Liew Y.J."/>
            <person name="Baumgarten S."/>
            <person name="Simakov O."/>
            <person name="Wilson M."/>
            <person name="Piel J."/>
            <person name="Ashoor H."/>
            <person name="Bougouffa S."/>
            <person name="Bajic V.B."/>
            <person name="Ryu T."/>
            <person name="Ravasi T."/>
            <person name="Bayer T."/>
            <person name="Micklem G."/>
            <person name="Kim H."/>
            <person name="Bhak J."/>
            <person name="Lajeunesse T.C."/>
            <person name="Voolstra C.R."/>
        </authorList>
    </citation>
    <scope>NUCLEOTIDE SEQUENCE [LARGE SCALE GENOMIC DNA]</scope>
    <source>
        <strain evidence="1 2">CCMP2467</strain>
    </source>
</reference>
<dbReference type="EMBL" id="LSRX01000074">
    <property type="protein sequence ID" value="OLQ10640.1"/>
    <property type="molecule type" value="Genomic_DNA"/>
</dbReference>
<proteinExistence type="predicted"/>
<evidence type="ECO:0000313" key="2">
    <source>
        <dbReference type="Proteomes" id="UP000186817"/>
    </source>
</evidence>